<name>A0A3B0XMZ3_9ZZZZ</name>
<dbReference type="AlphaFoldDB" id="A0A3B0XMZ3"/>
<sequence>MTTQKTLNISIKPSALQDFCQKQLTQSQDIGITHN</sequence>
<feature type="non-terminal residue" evidence="1">
    <location>
        <position position="35"/>
    </location>
</feature>
<evidence type="ECO:0000313" key="1">
    <source>
        <dbReference type="EMBL" id="VAW63269.1"/>
    </source>
</evidence>
<protein>
    <submittedName>
        <fullName evidence="1">Uncharacterized protein</fullName>
    </submittedName>
</protein>
<proteinExistence type="predicted"/>
<reference evidence="1" key="1">
    <citation type="submission" date="2018-06" db="EMBL/GenBank/DDBJ databases">
        <authorList>
            <person name="Zhirakovskaya E."/>
        </authorList>
    </citation>
    <scope>NUCLEOTIDE SEQUENCE</scope>
</reference>
<organism evidence="1">
    <name type="scientific">hydrothermal vent metagenome</name>
    <dbReference type="NCBI Taxonomy" id="652676"/>
    <lineage>
        <taxon>unclassified sequences</taxon>
        <taxon>metagenomes</taxon>
        <taxon>ecological metagenomes</taxon>
    </lineage>
</organism>
<accession>A0A3B0XMZ3</accession>
<dbReference type="EMBL" id="UOFJ01000094">
    <property type="protein sequence ID" value="VAW63269.1"/>
    <property type="molecule type" value="Genomic_DNA"/>
</dbReference>
<gene>
    <name evidence="1" type="ORF">MNBD_GAMMA10-3305</name>
</gene>